<gene>
    <name evidence="2" type="ORF">GCM10009430_03200</name>
</gene>
<organism evidence="2 3">
    <name type="scientific">Aquimarina litoralis</name>
    <dbReference type="NCBI Taxonomy" id="584605"/>
    <lineage>
        <taxon>Bacteria</taxon>
        <taxon>Pseudomonadati</taxon>
        <taxon>Bacteroidota</taxon>
        <taxon>Flavobacteriia</taxon>
        <taxon>Flavobacteriales</taxon>
        <taxon>Flavobacteriaceae</taxon>
        <taxon>Aquimarina</taxon>
    </lineage>
</organism>
<evidence type="ECO:0000313" key="3">
    <source>
        <dbReference type="Proteomes" id="UP001501758"/>
    </source>
</evidence>
<dbReference type="PANTHER" id="PTHR43747">
    <property type="entry name" value="FAD-BINDING PROTEIN"/>
    <property type="match status" value="1"/>
</dbReference>
<evidence type="ECO:0000259" key="1">
    <source>
        <dbReference type="Pfam" id="PF01494"/>
    </source>
</evidence>
<accession>A0ABN1IG61</accession>
<dbReference type="EMBL" id="BAAAGE010000001">
    <property type="protein sequence ID" value="GAA0712603.1"/>
    <property type="molecule type" value="Genomic_DNA"/>
</dbReference>
<dbReference type="Gene3D" id="3.50.50.60">
    <property type="entry name" value="FAD/NAD(P)-binding domain"/>
    <property type="match status" value="1"/>
</dbReference>
<evidence type="ECO:0000313" key="2">
    <source>
        <dbReference type="EMBL" id="GAA0712603.1"/>
    </source>
</evidence>
<dbReference type="InterPro" id="IPR036188">
    <property type="entry name" value="FAD/NAD-bd_sf"/>
</dbReference>
<dbReference type="Proteomes" id="UP001501758">
    <property type="component" value="Unassembled WGS sequence"/>
</dbReference>
<dbReference type="InterPro" id="IPR002938">
    <property type="entry name" value="FAD-bd"/>
</dbReference>
<comment type="caution">
    <text evidence="2">The sequence shown here is derived from an EMBL/GenBank/DDBJ whole genome shotgun (WGS) entry which is preliminary data.</text>
</comment>
<proteinExistence type="predicted"/>
<reference evidence="2 3" key="1">
    <citation type="journal article" date="2019" name="Int. J. Syst. Evol. Microbiol.">
        <title>The Global Catalogue of Microorganisms (GCM) 10K type strain sequencing project: providing services to taxonomists for standard genome sequencing and annotation.</title>
        <authorList>
            <consortium name="The Broad Institute Genomics Platform"/>
            <consortium name="The Broad Institute Genome Sequencing Center for Infectious Disease"/>
            <person name="Wu L."/>
            <person name="Ma J."/>
        </authorList>
    </citation>
    <scope>NUCLEOTIDE SEQUENCE [LARGE SCALE GENOMIC DNA]</scope>
    <source>
        <strain evidence="2 3">JCM 15974</strain>
    </source>
</reference>
<dbReference type="RefSeq" id="WP_343909855.1">
    <property type="nucleotide sequence ID" value="NZ_BAAAGE010000001.1"/>
</dbReference>
<protein>
    <submittedName>
        <fullName evidence="2">Tryptophan 7-halogenase</fullName>
    </submittedName>
</protein>
<dbReference type="PANTHER" id="PTHR43747:SF1">
    <property type="entry name" value="SLR1998 PROTEIN"/>
    <property type="match status" value="1"/>
</dbReference>
<sequence>MTSKKLTYDVCIIGGGVAGCATAIALKNKAPFLSVAILERASNMLPNDASLPRIGETIPPQASQQLQQLGIWDSFLKCNFQQSYGTSASWGSSELYHNEYMYSTYGYGWHLDRLTFDRFMIKEAKKKGVSIQFKTSVLSSKKKSEFWYLKTNSNQKQTIIKSLFVIDATGKKAAFSCLQQVTKIKEDRMVGIYRFYNITNSNKTDLGTGTCVETDPYGWWYSATLPNEKLVIAYMTDADIANKMQIRRTHIFDKHLFKTNYTRYRTENSTNLIEPQIVAAHTQFLSSSVGNSWLAVGDAASSYDPISSLGIFKSLTMSQFAAYATVDFLKGDLSALPKYQYIITLDYKGYLKKRQEYYAQEQRYPNSSFWERRQRLQTITN</sequence>
<dbReference type="Pfam" id="PF01494">
    <property type="entry name" value="FAD_binding_3"/>
    <property type="match status" value="1"/>
</dbReference>
<name>A0ABN1IG61_9FLAO</name>
<dbReference type="Gene3D" id="3.30.9.100">
    <property type="match status" value="1"/>
</dbReference>
<keyword evidence="3" id="KW-1185">Reference proteome</keyword>
<dbReference type="SUPFAM" id="SSF51905">
    <property type="entry name" value="FAD/NAD(P)-binding domain"/>
    <property type="match status" value="1"/>
</dbReference>
<feature type="domain" description="FAD-binding" evidence="1">
    <location>
        <begin position="8"/>
        <end position="311"/>
    </location>
</feature>
<dbReference type="PROSITE" id="PS51257">
    <property type="entry name" value="PROKAR_LIPOPROTEIN"/>
    <property type="match status" value="1"/>
</dbReference>
<dbReference type="InterPro" id="IPR050816">
    <property type="entry name" value="Flavin-dep_Halogenase_NPB"/>
</dbReference>